<dbReference type="OrthoDB" id="9761532at2"/>
<dbReference type="AlphaFoldDB" id="D9ST20"/>
<dbReference type="NCBIfam" id="TIGR01887">
    <property type="entry name" value="dipeptidaselike"/>
    <property type="match status" value="1"/>
</dbReference>
<protein>
    <submittedName>
        <fullName evidence="10">Dipeptidase</fullName>
    </submittedName>
</protein>
<organism evidence="10 11">
    <name type="scientific">Clostridium cellulovorans (strain ATCC 35296 / DSM 3052 / OCM 3 / 743B)</name>
    <dbReference type="NCBI Taxonomy" id="573061"/>
    <lineage>
        <taxon>Bacteria</taxon>
        <taxon>Bacillati</taxon>
        <taxon>Bacillota</taxon>
        <taxon>Clostridia</taxon>
        <taxon>Eubacteriales</taxon>
        <taxon>Clostridiaceae</taxon>
        <taxon>Clostridium</taxon>
    </lineage>
</organism>
<evidence type="ECO:0000256" key="6">
    <source>
        <dbReference type="ARBA" id="ARBA00022833"/>
    </source>
</evidence>
<dbReference type="HOGENOM" id="CLU_031786_2_0_9"/>
<accession>D9ST20</accession>
<keyword evidence="7" id="KW-0224">Dipeptidase</keyword>
<evidence type="ECO:0000256" key="1">
    <source>
        <dbReference type="ARBA" id="ARBA00001947"/>
    </source>
</evidence>
<dbReference type="eggNOG" id="COG0624">
    <property type="taxonomic scope" value="Bacteria"/>
</dbReference>
<dbReference type="GO" id="GO:0008777">
    <property type="term" value="F:acetylornithine deacetylase activity"/>
    <property type="evidence" value="ECO:0007669"/>
    <property type="project" value="TreeGrafter"/>
</dbReference>
<dbReference type="Pfam" id="PF01546">
    <property type="entry name" value="Peptidase_M20"/>
    <property type="match status" value="1"/>
</dbReference>
<dbReference type="InterPro" id="IPR010964">
    <property type="entry name" value="M20A_pepV-rel"/>
</dbReference>
<dbReference type="InterPro" id="IPR050072">
    <property type="entry name" value="Peptidase_M20A"/>
</dbReference>
<comment type="similarity">
    <text evidence="2">Belongs to the peptidase M20A family.</text>
</comment>
<name>D9ST20_CLOC7</name>
<dbReference type="InterPro" id="IPR011650">
    <property type="entry name" value="Peptidase_M20_dimer"/>
</dbReference>
<dbReference type="GO" id="GO:0006508">
    <property type="term" value="P:proteolysis"/>
    <property type="evidence" value="ECO:0007669"/>
    <property type="project" value="UniProtKB-KW"/>
</dbReference>
<dbReference type="STRING" id="573061.Clocel_2990"/>
<dbReference type="PANTHER" id="PTHR43808:SF31">
    <property type="entry name" value="N-ACETYL-L-CITRULLINE DEACETYLASE"/>
    <property type="match status" value="1"/>
</dbReference>
<evidence type="ECO:0000256" key="7">
    <source>
        <dbReference type="ARBA" id="ARBA00022997"/>
    </source>
</evidence>
<reference evidence="10 11" key="1">
    <citation type="submission" date="2010-08" db="EMBL/GenBank/DDBJ databases">
        <title>Complete sequence of Clostridium cellulovorans 743B.</title>
        <authorList>
            <consortium name="US DOE Joint Genome Institute"/>
            <person name="Lucas S."/>
            <person name="Copeland A."/>
            <person name="Lapidus A."/>
            <person name="Cheng J.-F."/>
            <person name="Bruce D."/>
            <person name="Goodwin L."/>
            <person name="Pitluck S."/>
            <person name="Chertkov O."/>
            <person name="Detter J.C."/>
            <person name="Han C."/>
            <person name="Tapia R."/>
            <person name="Land M."/>
            <person name="Hauser L."/>
            <person name="Chang Y.-J."/>
            <person name="Jeffries C."/>
            <person name="Kyrpides N."/>
            <person name="Ivanova N."/>
            <person name="Mikhailova N."/>
            <person name="Hemme C.L."/>
            <person name="Woyke T."/>
        </authorList>
    </citation>
    <scope>NUCLEOTIDE SEQUENCE [LARGE SCALE GENOMIC DNA]</scope>
    <source>
        <strain evidence="11">ATCC 35296 / DSM 3052 / OCM 3 / 743B</strain>
    </source>
</reference>
<dbReference type="PANTHER" id="PTHR43808">
    <property type="entry name" value="ACETYLORNITHINE DEACETYLASE"/>
    <property type="match status" value="1"/>
</dbReference>
<dbReference type="InterPro" id="IPR036264">
    <property type="entry name" value="Bact_exopeptidase_dim_dom"/>
</dbReference>
<gene>
    <name evidence="10" type="ordered locus">Clocel_2990</name>
</gene>
<dbReference type="Gene3D" id="3.40.630.10">
    <property type="entry name" value="Zn peptidases"/>
    <property type="match status" value="1"/>
</dbReference>
<keyword evidence="3" id="KW-0645">Protease</keyword>
<evidence type="ECO:0000259" key="9">
    <source>
        <dbReference type="Pfam" id="PF07687"/>
    </source>
</evidence>
<dbReference type="GO" id="GO:0008237">
    <property type="term" value="F:metallopeptidase activity"/>
    <property type="evidence" value="ECO:0007669"/>
    <property type="project" value="UniProtKB-KW"/>
</dbReference>
<dbReference type="Pfam" id="PF07687">
    <property type="entry name" value="M20_dimer"/>
    <property type="match status" value="1"/>
</dbReference>
<evidence type="ECO:0000256" key="5">
    <source>
        <dbReference type="ARBA" id="ARBA00022801"/>
    </source>
</evidence>
<dbReference type="EMBL" id="CP002160">
    <property type="protein sequence ID" value="ADL52682.1"/>
    <property type="molecule type" value="Genomic_DNA"/>
</dbReference>
<dbReference type="PROSITE" id="PS00759">
    <property type="entry name" value="ARGE_DAPE_CPG2_2"/>
    <property type="match status" value="1"/>
</dbReference>
<dbReference type="PROSITE" id="PS00758">
    <property type="entry name" value="ARGE_DAPE_CPG2_1"/>
    <property type="match status" value="1"/>
</dbReference>
<dbReference type="InterPro" id="IPR002933">
    <property type="entry name" value="Peptidase_M20"/>
</dbReference>
<dbReference type="Gene3D" id="3.30.70.360">
    <property type="match status" value="2"/>
</dbReference>
<dbReference type="SUPFAM" id="SSF55031">
    <property type="entry name" value="Bacterial exopeptidase dimerisation domain"/>
    <property type="match status" value="1"/>
</dbReference>
<keyword evidence="8" id="KW-0482">Metalloprotease</keyword>
<dbReference type="GO" id="GO:0008270">
    <property type="term" value="F:zinc ion binding"/>
    <property type="evidence" value="ECO:0007669"/>
    <property type="project" value="InterPro"/>
</dbReference>
<dbReference type="SUPFAM" id="SSF53187">
    <property type="entry name" value="Zn-dependent exopeptidases"/>
    <property type="match status" value="1"/>
</dbReference>
<keyword evidence="11" id="KW-1185">Reference proteome</keyword>
<evidence type="ECO:0000313" key="11">
    <source>
        <dbReference type="Proteomes" id="UP000002730"/>
    </source>
</evidence>
<dbReference type="InterPro" id="IPR001261">
    <property type="entry name" value="ArgE/DapE_CS"/>
</dbReference>
<dbReference type="Proteomes" id="UP000002730">
    <property type="component" value="Chromosome"/>
</dbReference>
<evidence type="ECO:0000256" key="2">
    <source>
        <dbReference type="ARBA" id="ARBA00006247"/>
    </source>
</evidence>
<dbReference type="NCBIfam" id="NF005591">
    <property type="entry name" value="PRK07318.1"/>
    <property type="match status" value="1"/>
</dbReference>
<dbReference type="RefSeq" id="WP_010075778.1">
    <property type="nucleotide sequence ID" value="NC_014393.1"/>
</dbReference>
<evidence type="ECO:0000313" key="10">
    <source>
        <dbReference type="EMBL" id="ADL52682.1"/>
    </source>
</evidence>
<dbReference type="KEGG" id="ccb:Clocel_2990"/>
<keyword evidence="5" id="KW-0378">Hydrolase</keyword>
<dbReference type="CDD" id="cd03888">
    <property type="entry name" value="M20_PepV"/>
    <property type="match status" value="1"/>
</dbReference>
<sequence length="463" mass="51290">MQLNEKIDQLKDQLIASVQELVKIKSVEGEAKEGMPYGEGPTKALECAIKISEKLGFKTRNVENRVAYAEFGEGEDYVGILGHLDVVPEGDGWIHPPYGAEIHDGKIYGRGTADDKGPIIAALYGLVAIKELNLPLSKRVRIIFGTNEESGSNEIKYYLAKEKPPVLGFTPDADFPIINGEKGLTTFDIVKNFGEVAEGVCNIKYIKGGNKANMVPDYCEAAIITGNMDELMETLEDYKTRRKCNMEAVKSGDMVIIKSYGKSAHGSTPELGLNAIMQLIAFVATLDLAADDKRDLIEYLDENIGMETNGESMNVGLYDEVSGNLSFNVGVIDFNEKKAVITLNLRYPVTKTYEDMIVPLEEKLKEIDLKIENMGHHKPLYYNEDHVLIKKLQQVYTEETGEEAKLISIGGGTYAKEMPNTVAFGPRFPGSPDVIHQPNEYIEIDKLILSAKIYAKAIYELAK</sequence>
<proteinExistence type="inferred from homology"/>
<evidence type="ECO:0000256" key="3">
    <source>
        <dbReference type="ARBA" id="ARBA00022670"/>
    </source>
</evidence>
<dbReference type="GO" id="GO:0006526">
    <property type="term" value="P:L-arginine biosynthetic process"/>
    <property type="evidence" value="ECO:0007669"/>
    <property type="project" value="TreeGrafter"/>
</dbReference>
<evidence type="ECO:0000256" key="4">
    <source>
        <dbReference type="ARBA" id="ARBA00022723"/>
    </source>
</evidence>
<dbReference type="GO" id="GO:0016805">
    <property type="term" value="F:dipeptidase activity"/>
    <property type="evidence" value="ECO:0007669"/>
    <property type="project" value="UniProtKB-KW"/>
</dbReference>
<keyword evidence="4" id="KW-0479">Metal-binding</keyword>
<evidence type="ECO:0000256" key="8">
    <source>
        <dbReference type="ARBA" id="ARBA00023049"/>
    </source>
</evidence>
<feature type="domain" description="Peptidase M20 dimerisation" evidence="9">
    <location>
        <begin position="255"/>
        <end position="341"/>
    </location>
</feature>
<keyword evidence="6" id="KW-0862">Zinc</keyword>
<comment type="cofactor">
    <cofactor evidence="1">
        <name>Zn(2+)</name>
        <dbReference type="ChEBI" id="CHEBI:29105"/>
    </cofactor>
</comment>